<sequence length="360" mass="38522">MHADIGDLVRPTVRELPPVGPFSPRPEGRGLVNLRFNENTFSRAYGRYPDHGLRALALRYRETLDILEPPAPGPSSAPGDPLLTRGAVDALELVLRTFFEPGADALAVTPPNFGFFDRLAALHGVRRYAVPLRGCRHDELDVDTLLALPIKGVLLCDPGNPTSTHLAPDTLRELLERFPGLVVLDETYAELAPRPSHRHLVARHPRLVVLRSMSKGLGLANLRLGAVFADPVALAALRAAQSPFPVPGPVVDAALAELTDVPALRRRVDAFVAERTRLAKALADSPLVRRVHADAGFVTIEVTAPPRAAQALAAAGLDAVVEPDGWPGHLRLSVATPPENDRITAALAAAAGSPRPCPVH</sequence>
<dbReference type="EMBL" id="BMQQ01000002">
    <property type="protein sequence ID" value="GGT18029.1"/>
    <property type="molecule type" value="Genomic_DNA"/>
</dbReference>
<proteinExistence type="inferred from homology"/>
<dbReference type="Proteomes" id="UP000619486">
    <property type="component" value="Unassembled WGS sequence"/>
</dbReference>
<feature type="domain" description="Aminotransferase class I/classII large" evidence="6">
    <location>
        <begin position="82"/>
        <end position="341"/>
    </location>
</feature>
<comment type="caution">
    <text evidence="7">The sequence shown here is derived from an EMBL/GenBank/DDBJ whole genome shotgun (WGS) entry which is preliminary data.</text>
</comment>
<dbReference type="GO" id="GO:0030170">
    <property type="term" value="F:pyridoxal phosphate binding"/>
    <property type="evidence" value="ECO:0007669"/>
    <property type="project" value="InterPro"/>
</dbReference>
<evidence type="ECO:0000259" key="6">
    <source>
        <dbReference type="Pfam" id="PF00155"/>
    </source>
</evidence>
<dbReference type="InterPro" id="IPR004839">
    <property type="entry name" value="Aminotransferase_I/II_large"/>
</dbReference>
<dbReference type="PANTHER" id="PTHR42885">
    <property type="entry name" value="HISTIDINOL-PHOSPHATE AMINOTRANSFERASE-RELATED"/>
    <property type="match status" value="1"/>
</dbReference>
<dbReference type="InterPro" id="IPR015421">
    <property type="entry name" value="PyrdxlP-dep_Trfase_major"/>
</dbReference>
<dbReference type="PANTHER" id="PTHR42885:SF2">
    <property type="entry name" value="HISTIDINOL-PHOSPHATE AMINOTRANSFERASE"/>
    <property type="match status" value="1"/>
</dbReference>
<dbReference type="GO" id="GO:0008483">
    <property type="term" value="F:transaminase activity"/>
    <property type="evidence" value="ECO:0007669"/>
    <property type="project" value="UniProtKB-KW"/>
</dbReference>
<dbReference type="RefSeq" id="WP_019890272.1">
    <property type="nucleotide sequence ID" value="NZ_BMQQ01000002.1"/>
</dbReference>
<dbReference type="Pfam" id="PF00155">
    <property type="entry name" value="Aminotran_1_2"/>
    <property type="match status" value="1"/>
</dbReference>
<evidence type="ECO:0000256" key="1">
    <source>
        <dbReference type="ARBA" id="ARBA00001933"/>
    </source>
</evidence>
<evidence type="ECO:0000313" key="8">
    <source>
        <dbReference type="Proteomes" id="UP000619486"/>
    </source>
</evidence>
<dbReference type="InterPro" id="IPR015424">
    <property type="entry name" value="PyrdxlP-dep_Trfase"/>
</dbReference>
<protein>
    <recommendedName>
        <fullName evidence="5">Aminotransferase</fullName>
        <ecNumber evidence="5">2.6.1.-</ecNumber>
    </recommendedName>
</protein>
<dbReference type="InterPro" id="IPR015422">
    <property type="entry name" value="PyrdxlP-dep_Trfase_small"/>
</dbReference>
<dbReference type="PROSITE" id="PS00105">
    <property type="entry name" value="AA_TRANSFER_CLASS_1"/>
    <property type="match status" value="1"/>
</dbReference>
<keyword evidence="8" id="KW-1185">Reference proteome</keyword>
<evidence type="ECO:0000313" key="7">
    <source>
        <dbReference type="EMBL" id="GGT18029.1"/>
    </source>
</evidence>
<reference evidence="7" key="1">
    <citation type="journal article" date="2014" name="Int. J. Syst. Evol. Microbiol.">
        <title>Complete genome sequence of Corynebacterium casei LMG S-19264T (=DSM 44701T), isolated from a smear-ripened cheese.</title>
        <authorList>
            <consortium name="US DOE Joint Genome Institute (JGI-PGF)"/>
            <person name="Walter F."/>
            <person name="Albersmeier A."/>
            <person name="Kalinowski J."/>
            <person name="Ruckert C."/>
        </authorList>
    </citation>
    <scope>NUCLEOTIDE SEQUENCE</scope>
    <source>
        <strain evidence="7">JCM 3172</strain>
    </source>
</reference>
<dbReference type="CDD" id="cd00609">
    <property type="entry name" value="AAT_like"/>
    <property type="match status" value="1"/>
</dbReference>
<gene>
    <name evidence="7" type="primary">hisC</name>
    <name evidence="7" type="ORF">GCM10014713_08530</name>
</gene>
<comment type="cofactor">
    <cofactor evidence="1 5">
        <name>pyridoxal 5'-phosphate</name>
        <dbReference type="ChEBI" id="CHEBI:597326"/>
    </cofactor>
</comment>
<dbReference type="Gene3D" id="3.40.640.10">
    <property type="entry name" value="Type I PLP-dependent aspartate aminotransferase-like (Major domain)"/>
    <property type="match status" value="1"/>
</dbReference>
<dbReference type="Gene3D" id="3.90.1150.10">
    <property type="entry name" value="Aspartate Aminotransferase, domain 1"/>
    <property type="match status" value="1"/>
</dbReference>
<evidence type="ECO:0000256" key="3">
    <source>
        <dbReference type="ARBA" id="ARBA00022679"/>
    </source>
</evidence>
<keyword evidence="3 5" id="KW-0808">Transferase</keyword>
<dbReference type="AlphaFoldDB" id="A0A918GY91"/>
<evidence type="ECO:0000256" key="4">
    <source>
        <dbReference type="ARBA" id="ARBA00022898"/>
    </source>
</evidence>
<organism evidence="7 8">
    <name type="scientific">Streptomyces purpureus</name>
    <dbReference type="NCBI Taxonomy" id="1951"/>
    <lineage>
        <taxon>Bacteria</taxon>
        <taxon>Bacillati</taxon>
        <taxon>Actinomycetota</taxon>
        <taxon>Actinomycetes</taxon>
        <taxon>Kitasatosporales</taxon>
        <taxon>Streptomycetaceae</taxon>
        <taxon>Streptomyces</taxon>
    </lineage>
</organism>
<keyword evidence="2 5" id="KW-0032">Aminotransferase</keyword>
<comment type="similarity">
    <text evidence="5">Belongs to the class-I pyridoxal-phosphate-dependent aminotransferase family.</text>
</comment>
<accession>A0A918GY91</accession>
<dbReference type="SUPFAM" id="SSF53383">
    <property type="entry name" value="PLP-dependent transferases"/>
    <property type="match status" value="1"/>
</dbReference>
<keyword evidence="4" id="KW-0663">Pyridoxal phosphate</keyword>
<evidence type="ECO:0000256" key="5">
    <source>
        <dbReference type="RuleBase" id="RU000481"/>
    </source>
</evidence>
<evidence type="ECO:0000256" key="2">
    <source>
        <dbReference type="ARBA" id="ARBA00022576"/>
    </source>
</evidence>
<reference evidence="7" key="2">
    <citation type="submission" date="2020-09" db="EMBL/GenBank/DDBJ databases">
        <authorList>
            <person name="Sun Q."/>
            <person name="Ohkuma M."/>
        </authorList>
    </citation>
    <scope>NUCLEOTIDE SEQUENCE</scope>
    <source>
        <strain evidence="7">JCM 3172</strain>
    </source>
</reference>
<dbReference type="InterPro" id="IPR004838">
    <property type="entry name" value="NHTrfase_class1_PyrdxlP-BS"/>
</dbReference>
<dbReference type="EC" id="2.6.1.-" evidence="5"/>
<name>A0A918GY91_9ACTN</name>